<keyword evidence="9 12" id="KW-0275">Fatty acid biosynthesis</keyword>
<dbReference type="NCBIfam" id="NF009466">
    <property type="entry name" value="PRK12826.1-2"/>
    <property type="match status" value="1"/>
</dbReference>
<keyword evidence="7 12" id="KW-0560">Oxidoreductase</keyword>
<feature type="domain" description="Ketoreductase" evidence="13">
    <location>
        <begin position="7"/>
        <end position="192"/>
    </location>
</feature>
<accession>A0A401FX18</accession>
<dbReference type="Pfam" id="PF13561">
    <property type="entry name" value="adh_short_C2"/>
    <property type="match status" value="1"/>
</dbReference>
<dbReference type="PANTHER" id="PTHR42879:SF2">
    <property type="entry name" value="3-OXOACYL-[ACYL-CARRIER-PROTEIN] REDUCTASE FABG"/>
    <property type="match status" value="1"/>
</dbReference>
<keyword evidence="8 12" id="KW-0443">Lipid metabolism</keyword>
<dbReference type="InterPro" id="IPR020904">
    <property type="entry name" value="Sc_DH/Rdtase_CS"/>
</dbReference>
<dbReference type="Proteomes" id="UP000288096">
    <property type="component" value="Unassembled WGS sequence"/>
</dbReference>
<keyword evidence="4 12" id="KW-0444">Lipid biosynthesis</keyword>
<dbReference type="Gene3D" id="3.40.50.720">
    <property type="entry name" value="NAD(P)-binding Rossmann-like Domain"/>
    <property type="match status" value="1"/>
</dbReference>
<comment type="subunit">
    <text evidence="12">Homotetramer.</text>
</comment>
<comment type="function">
    <text evidence="12">Catalyzes the NADPH-dependent reduction of beta-ketoacyl-ACP substrates to beta-hydroxyacyl-ACP products, the first reductive step in the elongation cycle of fatty acid biosynthesis.</text>
</comment>
<name>A0A401FX18_9BACT</name>
<evidence type="ECO:0000259" key="13">
    <source>
        <dbReference type="SMART" id="SM00822"/>
    </source>
</evidence>
<reference evidence="15" key="1">
    <citation type="submission" date="2017-11" db="EMBL/GenBank/DDBJ databases">
        <authorList>
            <person name="Watanabe M."/>
            <person name="Kojima H."/>
        </authorList>
    </citation>
    <scope>NUCLEOTIDE SEQUENCE [LARGE SCALE GENOMIC DNA]</scope>
    <source>
        <strain evidence="15">Tokyo 01</strain>
    </source>
</reference>
<dbReference type="EC" id="1.1.1.100" evidence="3 12"/>
<dbReference type="OrthoDB" id="9804774at2"/>
<dbReference type="UniPathway" id="UPA00094"/>
<dbReference type="NCBIfam" id="TIGR01830">
    <property type="entry name" value="3oxo_ACP_reduc"/>
    <property type="match status" value="1"/>
</dbReference>
<sequence length="248" mass="26136">MTEQTKRTVVVTGGSKGIGRAICLALAGPESRIYFNYASDSHGAEETEKQVRDAGGEAVAVKVDVASGEAVKAFFDRVLDETGRVDVLVNNAGITRDGLIMRMKEQDWDDVMAVNLRGTFHCSKIVSKAMLRQRSGRIINISSVVGVTGNPGQANYVAAKAGIIGLTKALARELASRGITVNAVAPGYVETDMTADLADRAKDAMISQVPLGRAGTPEDIAATVAFLASDQAAYITGQVIHVSGGMYM</sequence>
<evidence type="ECO:0000256" key="2">
    <source>
        <dbReference type="ARBA" id="ARBA00006484"/>
    </source>
</evidence>
<evidence type="ECO:0000256" key="9">
    <source>
        <dbReference type="ARBA" id="ARBA00023160"/>
    </source>
</evidence>
<dbReference type="PROSITE" id="PS00061">
    <property type="entry name" value="ADH_SHORT"/>
    <property type="match status" value="1"/>
</dbReference>
<evidence type="ECO:0000256" key="12">
    <source>
        <dbReference type="RuleBase" id="RU366074"/>
    </source>
</evidence>
<feature type="binding site" evidence="11">
    <location>
        <position position="91"/>
    </location>
    <ligand>
        <name>NADP(+)</name>
        <dbReference type="ChEBI" id="CHEBI:58349"/>
    </ligand>
</feature>
<evidence type="ECO:0000313" key="15">
    <source>
        <dbReference type="Proteomes" id="UP000288096"/>
    </source>
</evidence>
<dbReference type="AlphaFoldDB" id="A0A401FX18"/>
<evidence type="ECO:0000256" key="4">
    <source>
        <dbReference type="ARBA" id="ARBA00022516"/>
    </source>
</evidence>
<gene>
    <name evidence="14" type="ORF">DENIS_2434</name>
</gene>
<evidence type="ECO:0000256" key="3">
    <source>
        <dbReference type="ARBA" id="ARBA00012948"/>
    </source>
</evidence>
<comment type="caution">
    <text evidence="14">The sequence shown here is derived from an EMBL/GenBank/DDBJ whole genome shotgun (WGS) entry which is preliminary data.</text>
</comment>
<dbReference type="InterPro" id="IPR002347">
    <property type="entry name" value="SDR_fam"/>
</dbReference>
<comment type="pathway">
    <text evidence="1 12">Lipid metabolism; fatty acid biosynthesis.</text>
</comment>
<dbReference type="InterPro" id="IPR011284">
    <property type="entry name" value="3oxo_ACP_reduc"/>
</dbReference>
<evidence type="ECO:0000313" key="14">
    <source>
        <dbReference type="EMBL" id="GBC61474.1"/>
    </source>
</evidence>
<dbReference type="InterPro" id="IPR036291">
    <property type="entry name" value="NAD(P)-bd_dom_sf"/>
</dbReference>
<dbReference type="PRINTS" id="PR00080">
    <property type="entry name" value="SDRFAMILY"/>
</dbReference>
<protein>
    <recommendedName>
        <fullName evidence="3 12">3-oxoacyl-[acyl-carrier-protein] reductase</fullName>
        <ecNumber evidence="3 12">1.1.1.100</ecNumber>
    </recommendedName>
</protein>
<comment type="similarity">
    <text evidence="2 12">Belongs to the short-chain dehydrogenases/reductases (SDR) family.</text>
</comment>
<keyword evidence="5 12" id="KW-0276">Fatty acid metabolism</keyword>
<dbReference type="GO" id="GO:0004316">
    <property type="term" value="F:3-oxoacyl-[acyl-carrier-protein] reductase (NADPH) activity"/>
    <property type="evidence" value="ECO:0007669"/>
    <property type="project" value="UniProtKB-UniRule"/>
</dbReference>
<evidence type="ECO:0000256" key="10">
    <source>
        <dbReference type="PIRSR" id="PIRSR611284-1"/>
    </source>
</evidence>
<dbReference type="PRINTS" id="PR00081">
    <property type="entry name" value="GDHRDH"/>
</dbReference>
<dbReference type="CDD" id="cd05333">
    <property type="entry name" value="BKR_SDR_c"/>
    <property type="match status" value="1"/>
</dbReference>
<keyword evidence="15" id="KW-1185">Reference proteome</keyword>
<comment type="catalytic activity">
    <reaction evidence="12">
        <text>a (3R)-hydroxyacyl-[ACP] + NADP(+) = a 3-oxoacyl-[ACP] + NADPH + H(+)</text>
        <dbReference type="Rhea" id="RHEA:17397"/>
        <dbReference type="Rhea" id="RHEA-COMP:9916"/>
        <dbReference type="Rhea" id="RHEA-COMP:9945"/>
        <dbReference type="ChEBI" id="CHEBI:15378"/>
        <dbReference type="ChEBI" id="CHEBI:57783"/>
        <dbReference type="ChEBI" id="CHEBI:58349"/>
        <dbReference type="ChEBI" id="CHEBI:78776"/>
        <dbReference type="ChEBI" id="CHEBI:78827"/>
        <dbReference type="EC" id="1.1.1.100"/>
    </reaction>
</comment>
<reference evidence="15" key="2">
    <citation type="submission" date="2019-01" db="EMBL/GenBank/DDBJ databases">
        <title>Genome sequence of Desulfonema ishimotonii strain Tokyo 01.</title>
        <authorList>
            <person name="Fukui M."/>
        </authorList>
    </citation>
    <scope>NUCLEOTIDE SEQUENCE [LARGE SCALE GENOMIC DNA]</scope>
    <source>
        <strain evidence="15">Tokyo 01</strain>
    </source>
</reference>
<evidence type="ECO:0000256" key="1">
    <source>
        <dbReference type="ARBA" id="ARBA00005194"/>
    </source>
</evidence>
<dbReference type="NCBIfam" id="NF005559">
    <property type="entry name" value="PRK07231.1"/>
    <property type="match status" value="1"/>
</dbReference>
<evidence type="ECO:0000256" key="8">
    <source>
        <dbReference type="ARBA" id="ARBA00023098"/>
    </source>
</evidence>
<evidence type="ECO:0000256" key="5">
    <source>
        <dbReference type="ARBA" id="ARBA00022832"/>
    </source>
</evidence>
<proteinExistence type="inferred from homology"/>
<dbReference type="InterPro" id="IPR057326">
    <property type="entry name" value="KR_dom"/>
</dbReference>
<dbReference type="RefSeq" id="WP_124328760.1">
    <property type="nucleotide sequence ID" value="NZ_BEXT01000001.1"/>
</dbReference>
<evidence type="ECO:0000256" key="6">
    <source>
        <dbReference type="ARBA" id="ARBA00022857"/>
    </source>
</evidence>
<feature type="active site" description="Proton acceptor" evidence="10">
    <location>
        <position position="156"/>
    </location>
</feature>
<organism evidence="14 15">
    <name type="scientific">Desulfonema ishimotonii</name>
    <dbReference type="NCBI Taxonomy" id="45657"/>
    <lineage>
        <taxon>Bacteria</taxon>
        <taxon>Pseudomonadati</taxon>
        <taxon>Thermodesulfobacteriota</taxon>
        <taxon>Desulfobacteria</taxon>
        <taxon>Desulfobacterales</taxon>
        <taxon>Desulfococcaceae</taxon>
        <taxon>Desulfonema</taxon>
    </lineage>
</organism>
<keyword evidence="6 11" id="KW-0521">NADP</keyword>
<dbReference type="GO" id="GO:0051287">
    <property type="term" value="F:NAD binding"/>
    <property type="evidence" value="ECO:0007669"/>
    <property type="project" value="UniProtKB-UniRule"/>
</dbReference>
<evidence type="ECO:0000256" key="7">
    <source>
        <dbReference type="ARBA" id="ARBA00023002"/>
    </source>
</evidence>
<feature type="binding site" evidence="11">
    <location>
        <begin position="156"/>
        <end position="160"/>
    </location>
    <ligand>
        <name>NADP(+)</name>
        <dbReference type="ChEBI" id="CHEBI:58349"/>
    </ligand>
</feature>
<evidence type="ECO:0000256" key="11">
    <source>
        <dbReference type="PIRSR" id="PIRSR611284-2"/>
    </source>
</evidence>
<dbReference type="InterPro" id="IPR050259">
    <property type="entry name" value="SDR"/>
</dbReference>
<dbReference type="EMBL" id="BEXT01000001">
    <property type="protein sequence ID" value="GBC61474.1"/>
    <property type="molecule type" value="Genomic_DNA"/>
</dbReference>
<dbReference type="SMART" id="SM00822">
    <property type="entry name" value="PKS_KR"/>
    <property type="match status" value="1"/>
</dbReference>
<dbReference type="FunFam" id="3.40.50.720:FF:000037">
    <property type="entry name" value="3-oxoacyl-[acyl-carrier-protein] reductase FabG"/>
    <property type="match status" value="1"/>
</dbReference>
<dbReference type="GO" id="GO:0030497">
    <property type="term" value="P:fatty acid elongation"/>
    <property type="evidence" value="ECO:0007669"/>
    <property type="project" value="UniProtKB-ARBA"/>
</dbReference>
<dbReference type="PANTHER" id="PTHR42879">
    <property type="entry name" value="3-OXOACYL-(ACYL-CARRIER-PROTEIN) REDUCTASE"/>
    <property type="match status" value="1"/>
</dbReference>
<dbReference type="SUPFAM" id="SSF51735">
    <property type="entry name" value="NAD(P)-binding Rossmann-fold domains"/>
    <property type="match status" value="1"/>
</dbReference>